<comment type="similarity">
    <text evidence="1">Belongs to the 'phage' integrase family.</text>
</comment>
<dbReference type="Proteomes" id="UP000606935">
    <property type="component" value="Unassembled WGS sequence"/>
</dbReference>
<feature type="domain" description="Tyr recombinase" evidence="5">
    <location>
        <begin position="182"/>
        <end position="384"/>
    </location>
</feature>
<keyword evidence="2" id="KW-0229">DNA integration</keyword>
<dbReference type="InterPro" id="IPR013762">
    <property type="entry name" value="Integrase-like_cat_sf"/>
</dbReference>
<proteinExistence type="inferred from homology"/>
<sequence>MTTQTARHDIEDNLYIYTQDNSKYWYARFQLFGKWYCKSTKEKERDKAIAKAHYIILESRIKAEQGTLSKSRRFRDVAELAISKMENELEHGGGKVIYKDYINALNKYHVPFFDRTFITSIDQQKIREFDRWRTEKVGRSLAKSTILNHNAAMQMVFKEAIEQKWMIPVQVPVLSNTGASGERRASFTPDEYDRIYDTVVSMQKNSRKEKTNHIRESLLDYMEFVINTGMRPGSELDNLTWGDIRVEAHEHKIRFFVTVRKGKTTKHTGTREVVCKQNIFDTIRLMTMRFKDRKATDKLFRLRDGSTTKELGRTFDSALEEAGLKESAHGPRTLYSLRHSYITWELLSQNVTIDVIAKQCGTSIQMIEQHYNHVIPRMFSNQLSGVEFPEIKQIQDRFNVPEKTKTSFTNLAKEWEANFRRRGCI</sequence>
<accession>A0A917YS27</accession>
<evidence type="ECO:0000313" key="7">
    <source>
        <dbReference type="Proteomes" id="UP000606935"/>
    </source>
</evidence>
<evidence type="ECO:0000256" key="4">
    <source>
        <dbReference type="ARBA" id="ARBA00023172"/>
    </source>
</evidence>
<dbReference type="InterPro" id="IPR010998">
    <property type="entry name" value="Integrase_recombinase_N"/>
</dbReference>
<dbReference type="InterPro" id="IPR050090">
    <property type="entry name" value="Tyrosine_recombinase_XerCD"/>
</dbReference>
<dbReference type="SUPFAM" id="SSF56349">
    <property type="entry name" value="DNA breaking-rejoining enzymes"/>
    <property type="match status" value="1"/>
</dbReference>
<dbReference type="PANTHER" id="PTHR30349:SF41">
    <property type="entry name" value="INTEGRASE_RECOMBINASE PROTEIN MJ0367-RELATED"/>
    <property type="match status" value="1"/>
</dbReference>
<keyword evidence="4" id="KW-0233">DNA recombination</keyword>
<protein>
    <submittedName>
        <fullName evidence="6">Site-specific recombinase phage integrase family protein</fullName>
    </submittedName>
</protein>
<evidence type="ECO:0000259" key="5">
    <source>
        <dbReference type="PROSITE" id="PS51898"/>
    </source>
</evidence>
<keyword evidence="3" id="KW-0238">DNA-binding</keyword>
<evidence type="ECO:0000256" key="1">
    <source>
        <dbReference type="ARBA" id="ARBA00008857"/>
    </source>
</evidence>
<dbReference type="RefSeq" id="WP_188690303.1">
    <property type="nucleotide sequence ID" value="NZ_BMLS01000001.1"/>
</dbReference>
<dbReference type="InterPro" id="IPR002104">
    <property type="entry name" value="Integrase_catalytic"/>
</dbReference>
<dbReference type="InterPro" id="IPR011010">
    <property type="entry name" value="DNA_brk_join_enz"/>
</dbReference>
<dbReference type="PROSITE" id="PS51898">
    <property type="entry name" value="TYR_RECOMBINASE"/>
    <property type="match status" value="1"/>
</dbReference>
<dbReference type="GO" id="GO:0006310">
    <property type="term" value="P:DNA recombination"/>
    <property type="evidence" value="ECO:0007669"/>
    <property type="project" value="UniProtKB-KW"/>
</dbReference>
<keyword evidence="7" id="KW-1185">Reference proteome</keyword>
<dbReference type="EMBL" id="BMLS01000001">
    <property type="protein sequence ID" value="GGO65325.1"/>
    <property type="molecule type" value="Genomic_DNA"/>
</dbReference>
<organism evidence="6 7">
    <name type="scientific">Bowmanella pacifica</name>
    <dbReference type="NCBI Taxonomy" id="502051"/>
    <lineage>
        <taxon>Bacteria</taxon>
        <taxon>Pseudomonadati</taxon>
        <taxon>Pseudomonadota</taxon>
        <taxon>Gammaproteobacteria</taxon>
        <taxon>Alteromonadales</taxon>
        <taxon>Alteromonadaceae</taxon>
        <taxon>Bowmanella</taxon>
    </lineage>
</organism>
<reference evidence="6" key="2">
    <citation type="submission" date="2020-09" db="EMBL/GenBank/DDBJ databases">
        <authorList>
            <person name="Sun Q."/>
            <person name="Zhou Y."/>
        </authorList>
    </citation>
    <scope>NUCLEOTIDE SEQUENCE</scope>
    <source>
        <strain evidence="6">CGMCC 1.7086</strain>
    </source>
</reference>
<reference evidence="6" key="1">
    <citation type="journal article" date="2014" name="Int. J. Syst. Evol. Microbiol.">
        <title>Complete genome sequence of Corynebacterium casei LMG S-19264T (=DSM 44701T), isolated from a smear-ripened cheese.</title>
        <authorList>
            <consortium name="US DOE Joint Genome Institute (JGI-PGF)"/>
            <person name="Walter F."/>
            <person name="Albersmeier A."/>
            <person name="Kalinowski J."/>
            <person name="Ruckert C."/>
        </authorList>
    </citation>
    <scope>NUCLEOTIDE SEQUENCE</scope>
    <source>
        <strain evidence="6">CGMCC 1.7086</strain>
    </source>
</reference>
<evidence type="ECO:0000313" key="6">
    <source>
        <dbReference type="EMBL" id="GGO65325.1"/>
    </source>
</evidence>
<gene>
    <name evidence="6" type="ORF">GCM10010982_06870</name>
</gene>
<evidence type="ECO:0000256" key="3">
    <source>
        <dbReference type="ARBA" id="ARBA00023125"/>
    </source>
</evidence>
<comment type="caution">
    <text evidence="6">The sequence shown here is derived from an EMBL/GenBank/DDBJ whole genome shotgun (WGS) entry which is preliminary data.</text>
</comment>
<dbReference type="Pfam" id="PF00589">
    <property type="entry name" value="Phage_integrase"/>
    <property type="match status" value="1"/>
</dbReference>
<evidence type="ECO:0000256" key="2">
    <source>
        <dbReference type="ARBA" id="ARBA00022908"/>
    </source>
</evidence>
<dbReference type="AlphaFoldDB" id="A0A917YS27"/>
<dbReference type="PANTHER" id="PTHR30349">
    <property type="entry name" value="PHAGE INTEGRASE-RELATED"/>
    <property type="match status" value="1"/>
</dbReference>
<dbReference type="Gene3D" id="1.10.443.10">
    <property type="entry name" value="Intergrase catalytic core"/>
    <property type="match status" value="1"/>
</dbReference>
<dbReference type="GO" id="GO:0003677">
    <property type="term" value="F:DNA binding"/>
    <property type="evidence" value="ECO:0007669"/>
    <property type="project" value="UniProtKB-KW"/>
</dbReference>
<name>A0A917YS27_9ALTE</name>
<dbReference type="GO" id="GO:0015074">
    <property type="term" value="P:DNA integration"/>
    <property type="evidence" value="ECO:0007669"/>
    <property type="project" value="UniProtKB-KW"/>
</dbReference>
<dbReference type="Gene3D" id="1.10.150.130">
    <property type="match status" value="1"/>
</dbReference>